<feature type="compositionally biased region" description="Basic and acidic residues" evidence="1">
    <location>
        <begin position="48"/>
        <end position="62"/>
    </location>
</feature>
<feature type="chain" id="PRO_5025617096" description="RxLR effector protein" evidence="2">
    <location>
        <begin position="19"/>
        <end position="62"/>
    </location>
</feature>
<keyword evidence="2" id="KW-0732">Signal</keyword>
<sequence>MTVLFMSVSSVFAAVVRADPGDGSSGSLCVGRPHPPGTHKPKPISPKSKLDKKCERKSSILL</sequence>
<dbReference type="AlphaFoldDB" id="A0A6A3IPL7"/>
<protein>
    <recommendedName>
        <fullName evidence="5">RxLR effector protein</fullName>
    </recommendedName>
</protein>
<gene>
    <name evidence="3" type="ORF">PR002_g22790</name>
</gene>
<comment type="caution">
    <text evidence="3">The sequence shown here is derived from an EMBL/GenBank/DDBJ whole genome shotgun (WGS) entry which is preliminary data.</text>
</comment>
<feature type="signal peptide" evidence="2">
    <location>
        <begin position="1"/>
        <end position="18"/>
    </location>
</feature>
<name>A0A6A3IPL7_9STRA</name>
<feature type="region of interest" description="Disordered" evidence="1">
    <location>
        <begin position="21"/>
        <end position="62"/>
    </location>
</feature>
<dbReference type="EMBL" id="QXFU01002506">
    <property type="protein sequence ID" value="KAE8984899.1"/>
    <property type="molecule type" value="Genomic_DNA"/>
</dbReference>
<evidence type="ECO:0000256" key="1">
    <source>
        <dbReference type="SAM" id="MobiDB-lite"/>
    </source>
</evidence>
<evidence type="ECO:0000313" key="3">
    <source>
        <dbReference type="EMBL" id="KAE8984899.1"/>
    </source>
</evidence>
<evidence type="ECO:0000313" key="4">
    <source>
        <dbReference type="Proteomes" id="UP000435112"/>
    </source>
</evidence>
<dbReference type="Proteomes" id="UP000435112">
    <property type="component" value="Unassembled WGS sequence"/>
</dbReference>
<evidence type="ECO:0000256" key="2">
    <source>
        <dbReference type="SAM" id="SignalP"/>
    </source>
</evidence>
<evidence type="ECO:0008006" key="5">
    <source>
        <dbReference type="Google" id="ProtNLM"/>
    </source>
</evidence>
<reference evidence="3 4" key="1">
    <citation type="submission" date="2018-09" db="EMBL/GenBank/DDBJ databases">
        <title>Genomic investigation of the strawberry pathogen Phytophthora fragariae indicates pathogenicity is determined by transcriptional variation in three key races.</title>
        <authorList>
            <person name="Adams T.M."/>
            <person name="Armitage A.D."/>
            <person name="Sobczyk M.K."/>
            <person name="Bates H.J."/>
            <person name="Dunwell J.M."/>
            <person name="Nellist C.F."/>
            <person name="Harrison R.J."/>
        </authorList>
    </citation>
    <scope>NUCLEOTIDE SEQUENCE [LARGE SCALE GENOMIC DNA]</scope>
    <source>
        <strain evidence="3 4">SCRP324</strain>
    </source>
</reference>
<organism evidence="3 4">
    <name type="scientific">Phytophthora rubi</name>
    <dbReference type="NCBI Taxonomy" id="129364"/>
    <lineage>
        <taxon>Eukaryota</taxon>
        <taxon>Sar</taxon>
        <taxon>Stramenopiles</taxon>
        <taxon>Oomycota</taxon>
        <taxon>Peronosporomycetes</taxon>
        <taxon>Peronosporales</taxon>
        <taxon>Peronosporaceae</taxon>
        <taxon>Phytophthora</taxon>
    </lineage>
</organism>
<accession>A0A6A3IPL7</accession>
<proteinExistence type="predicted"/>